<dbReference type="CDD" id="cd01494">
    <property type="entry name" value="AAT_I"/>
    <property type="match status" value="1"/>
</dbReference>
<dbReference type="GO" id="GO:0004648">
    <property type="term" value="F:O-phospho-L-serine:2-oxoglutarate aminotransferase activity"/>
    <property type="evidence" value="ECO:0007669"/>
    <property type="project" value="UniProtKB-EC"/>
</dbReference>
<dbReference type="HOGENOM" id="CLU_040283_0_0_7"/>
<proteinExistence type="inferred from homology"/>
<dbReference type="InterPro" id="IPR015422">
    <property type="entry name" value="PyrdxlP-dep_Trfase_small"/>
</dbReference>
<keyword evidence="8 12" id="KW-0808">Transferase</keyword>
<keyword evidence="6 12" id="KW-0032">Aminotransferase</keyword>
<dbReference type="Proteomes" id="UP000001933">
    <property type="component" value="Chromosome"/>
</dbReference>
<dbReference type="Gene3D" id="3.40.640.10">
    <property type="entry name" value="Type I PLP-dependent aspartate aminotransferase-like (Major domain)"/>
    <property type="match status" value="1"/>
</dbReference>
<evidence type="ECO:0000256" key="1">
    <source>
        <dbReference type="ARBA" id="ARBA00001933"/>
    </source>
</evidence>
<dbReference type="InterPro" id="IPR015424">
    <property type="entry name" value="PyrdxlP-dep_Trfase"/>
</dbReference>
<keyword evidence="5" id="KW-0963">Cytoplasm</keyword>
<dbReference type="GO" id="GO:0006564">
    <property type="term" value="P:L-serine biosynthetic process"/>
    <property type="evidence" value="ECO:0007669"/>
    <property type="project" value="UniProtKB-KW"/>
</dbReference>
<dbReference type="PANTHER" id="PTHR21152:SF40">
    <property type="entry name" value="ALANINE--GLYOXYLATE AMINOTRANSFERASE"/>
    <property type="match status" value="1"/>
</dbReference>
<dbReference type="GO" id="GO:0019265">
    <property type="term" value="P:glycine biosynthetic process, by transamination of glyoxylate"/>
    <property type="evidence" value="ECO:0007669"/>
    <property type="project" value="TreeGrafter"/>
</dbReference>
<comment type="catalytic activity">
    <reaction evidence="11">
        <text>O-phospho-L-serine + 2-oxoglutarate = 3-phosphooxypyruvate + L-glutamate</text>
        <dbReference type="Rhea" id="RHEA:14329"/>
        <dbReference type="ChEBI" id="CHEBI:16810"/>
        <dbReference type="ChEBI" id="CHEBI:18110"/>
        <dbReference type="ChEBI" id="CHEBI:29985"/>
        <dbReference type="ChEBI" id="CHEBI:57524"/>
        <dbReference type="EC" id="2.6.1.52"/>
    </reaction>
</comment>
<dbReference type="PANTHER" id="PTHR21152">
    <property type="entry name" value="AMINOTRANSFERASE CLASS V"/>
    <property type="match status" value="1"/>
</dbReference>
<keyword evidence="10" id="KW-0718">Serine biosynthesis</keyword>
<evidence type="ECO:0000256" key="3">
    <source>
        <dbReference type="ARBA" id="ARBA00006904"/>
    </source>
</evidence>
<comment type="pathway">
    <text evidence="2">Amino-acid biosynthesis; L-serine biosynthesis; L-serine from 3-phospho-D-glycerate: step 2/3.</text>
</comment>
<dbReference type="GO" id="GO:0008453">
    <property type="term" value="F:alanine-glyoxylate transaminase activity"/>
    <property type="evidence" value="ECO:0007669"/>
    <property type="project" value="TreeGrafter"/>
</dbReference>
<evidence type="ECO:0000313" key="12">
    <source>
        <dbReference type="EMBL" id="ABC77054.1"/>
    </source>
</evidence>
<gene>
    <name evidence="12" type="ORF">SYN_00124</name>
</gene>
<name>Q2LSJ6_SYNAS</name>
<evidence type="ECO:0000313" key="13">
    <source>
        <dbReference type="Proteomes" id="UP000001933"/>
    </source>
</evidence>
<dbReference type="PIRSF" id="PIRSF000525">
    <property type="entry name" value="SerC"/>
    <property type="match status" value="1"/>
</dbReference>
<dbReference type="InterPro" id="IPR006271">
    <property type="entry name" value="Pser_aminoTfrase_methanosarc"/>
</dbReference>
<evidence type="ECO:0000256" key="2">
    <source>
        <dbReference type="ARBA" id="ARBA00005099"/>
    </source>
</evidence>
<dbReference type="NCBIfam" id="NF002841">
    <property type="entry name" value="PRK03080.1-2"/>
    <property type="match status" value="1"/>
</dbReference>
<evidence type="ECO:0000256" key="6">
    <source>
        <dbReference type="ARBA" id="ARBA00022576"/>
    </source>
</evidence>
<dbReference type="STRING" id="56780.SYN_00124"/>
<protein>
    <recommendedName>
        <fullName evidence="4">phosphoserine transaminase</fullName>
        <ecNumber evidence="4">2.6.1.52</ecNumber>
    </recommendedName>
</protein>
<dbReference type="UniPathway" id="UPA00135">
    <property type="reaction ID" value="UER00197"/>
</dbReference>
<organism evidence="12 13">
    <name type="scientific">Syntrophus aciditrophicus (strain SB)</name>
    <dbReference type="NCBI Taxonomy" id="56780"/>
    <lineage>
        <taxon>Bacteria</taxon>
        <taxon>Pseudomonadati</taxon>
        <taxon>Thermodesulfobacteriota</taxon>
        <taxon>Syntrophia</taxon>
        <taxon>Syntrophales</taxon>
        <taxon>Syntrophaceae</taxon>
        <taxon>Syntrophus</taxon>
    </lineage>
</organism>
<dbReference type="EC" id="2.6.1.52" evidence="4"/>
<dbReference type="InterPro" id="IPR015421">
    <property type="entry name" value="PyrdxlP-dep_Trfase_major"/>
</dbReference>
<keyword evidence="13" id="KW-1185">Reference proteome</keyword>
<evidence type="ECO:0000256" key="8">
    <source>
        <dbReference type="ARBA" id="ARBA00022679"/>
    </source>
</evidence>
<sequence>MPLSALPPLRLGKDRLAKAISESKRILNIPEDYLVGILPASDTGAFEAAMWSVLGPRPVTVLVWESFSDGWATDISKQLKLNPTILKADYGSIPDLNSIDWSNDVVFVANGTTSGVKVPNWDWVPDNREGLSICDATSAVFAMEIDWSKIDVLTYSWQKCLGGEAAHGMLILSPRAVARIESYDPPWPMPKIFRMKKSGKVNKGIFEGDTINTPSMLCVEDYLDALQWADGIGLENLYKKSLANLKVVEDWVVRTPWIDFLATSKEIRSNTSVCLSVVSEKVKALSKDDQAKFLKGISSELSKRGVAHDINSYKDAPPGYRFWCGPTIEEASIKNALEELEKVYNEKIKTL</sequence>
<evidence type="ECO:0000256" key="5">
    <source>
        <dbReference type="ARBA" id="ARBA00022490"/>
    </source>
</evidence>
<dbReference type="KEGG" id="sat:SYN_00124"/>
<dbReference type="EMBL" id="CP000252">
    <property type="protein sequence ID" value="ABC77054.1"/>
    <property type="molecule type" value="Genomic_DNA"/>
</dbReference>
<comment type="similarity">
    <text evidence="3">Belongs to the class-V pyridoxal-phosphate-dependent aminotransferase family. SerC subfamily.</text>
</comment>
<accession>Q2LSJ6</accession>
<dbReference type="AlphaFoldDB" id="Q2LSJ6"/>
<evidence type="ECO:0000256" key="9">
    <source>
        <dbReference type="ARBA" id="ARBA00022898"/>
    </source>
</evidence>
<dbReference type="InterPro" id="IPR022278">
    <property type="entry name" value="Pser_aminoTfrase"/>
</dbReference>
<reference evidence="12 13" key="1">
    <citation type="journal article" date="2007" name="Proc. Natl. Acad. Sci. U.S.A.">
        <title>The genome of Syntrophus aciditrophicus: life at the thermodynamic limit of microbial growth.</title>
        <authorList>
            <person name="McInerney M.J."/>
            <person name="Rohlin L."/>
            <person name="Mouttaki H."/>
            <person name="Kim U."/>
            <person name="Krupp R.S."/>
            <person name="Rios-Hernandez L."/>
            <person name="Sieber J."/>
            <person name="Struchtemeyer C.G."/>
            <person name="Bhattacharyya A."/>
            <person name="Campbell J.W."/>
            <person name="Gunsalus R.P."/>
        </authorList>
    </citation>
    <scope>NUCLEOTIDE SEQUENCE [LARGE SCALE GENOMIC DNA]</scope>
    <source>
        <strain evidence="12 13">SB</strain>
    </source>
</reference>
<dbReference type="eggNOG" id="COG1932">
    <property type="taxonomic scope" value="Bacteria"/>
</dbReference>
<dbReference type="GO" id="GO:0004760">
    <property type="term" value="F:L-serine-pyruvate transaminase activity"/>
    <property type="evidence" value="ECO:0007669"/>
    <property type="project" value="TreeGrafter"/>
</dbReference>
<comment type="cofactor">
    <cofactor evidence="1">
        <name>pyridoxal 5'-phosphate</name>
        <dbReference type="ChEBI" id="CHEBI:597326"/>
    </cofactor>
</comment>
<evidence type="ECO:0000256" key="10">
    <source>
        <dbReference type="ARBA" id="ARBA00023299"/>
    </source>
</evidence>
<evidence type="ECO:0000256" key="4">
    <source>
        <dbReference type="ARBA" id="ARBA00013030"/>
    </source>
</evidence>
<dbReference type="NCBIfam" id="TIGR01365">
    <property type="entry name" value="serC_2"/>
    <property type="match status" value="1"/>
</dbReference>
<dbReference type="InParanoid" id="Q2LSJ6"/>
<keyword evidence="7" id="KW-0028">Amino-acid biosynthesis</keyword>
<evidence type="ECO:0000256" key="7">
    <source>
        <dbReference type="ARBA" id="ARBA00022605"/>
    </source>
</evidence>
<keyword evidence="9" id="KW-0663">Pyridoxal phosphate</keyword>
<evidence type="ECO:0000256" key="11">
    <source>
        <dbReference type="ARBA" id="ARBA00049007"/>
    </source>
</evidence>
<dbReference type="SUPFAM" id="SSF53383">
    <property type="entry name" value="PLP-dependent transferases"/>
    <property type="match status" value="1"/>
</dbReference>
<dbReference type="Gene3D" id="3.90.1150.10">
    <property type="entry name" value="Aspartate Aminotransferase, domain 1"/>
    <property type="match status" value="1"/>
</dbReference>